<comment type="caution">
    <text evidence="2">The sequence shown here is derived from an EMBL/GenBank/DDBJ whole genome shotgun (WGS) entry which is preliminary data.</text>
</comment>
<evidence type="ECO:0000256" key="1">
    <source>
        <dbReference type="SAM" id="SignalP"/>
    </source>
</evidence>
<dbReference type="InterPro" id="IPR008966">
    <property type="entry name" value="Adhesion_dom_sf"/>
</dbReference>
<accession>A0A419N252</accession>
<dbReference type="GO" id="GO:0009289">
    <property type="term" value="C:pilus"/>
    <property type="evidence" value="ECO:0007669"/>
    <property type="project" value="InterPro"/>
</dbReference>
<dbReference type="SUPFAM" id="SSF49401">
    <property type="entry name" value="Bacterial adhesins"/>
    <property type="match status" value="1"/>
</dbReference>
<feature type="signal peptide" evidence="1">
    <location>
        <begin position="1"/>
        <end position="25"/>
    </location>
</feature>
<organism evidence="2 3">
    <name type="scientific">Rahnella woolbedingensis</name>
    <dbReference type="NCBI Taxonomy" id="1510574"/>
    <lineage>
        <taxon>Bacteria</taxon>
        <taxon>Pseudomonadati</taxon>
        <taxon>Pseudomonadota</taxon>
        <taxon>Gammaproteobacteria</taxon>
        <taxon>Enterobacterales</taxon>
        <taxon>Yersiniaceae</taxon>
        <taxon>Rahnella</taxon>
    </lineage>
</organism>
<protein>
    <recommendedName>
        <fullName evidence="4">Type 1 fimbrial protein</fullName>
    </recommendedName>
</protein>
<sequence length="188" mass="18578">MNKKVMLMTAISAAMLSAAAFSASANTGIINFTGAISSSTCDFNVAVDGVVTPTGIVDMGTYKASDAPGTPDVFGTAKNISLVPDPATCDVPVAANTDATVAIIANQTDATNTDVLTTADSLVTNAGIRFTLASGDSVINKGGVALTAGSADLDANGNVNFVAQPYALSGTLSAGVIGGAVSYTVAYL</sequence>
<dbReference type="EMBL" id="RAHH01000052">
    <property type="protein sequence ID" value="RJT32583.1"/>
    <property type="molecule type" value="Genomic_DNA"/>
</dbReference>
<evidence type="ECO:0008006" key="4">
    <source>
        <dbReference type="Google" id="ProtNLM"/>
    </source>
</evidence>
<evidence type="ECO:0000313" key="3">
    <source>
        <dbReference type="Proteomes" id="UP000284908"/>
    </source>
</evidence>
<dbReference type="AlphaFoldDB" id="A0A419N252"/>
<dbReference type="Gene3D" id="2.60.40.1090">
    <property type="entry name" value="Fimbrial-type adhesion domain"/>
    <property type="match status" value="1"/>
</dbReference>
<keyword evidence="3" id="KW-1185">Reference proteome</keyword>
<evidence type="ECO:0000313" key="2">
    <source>
        <dbReference type="EMBL" id="RJT32583.1"/>
    </source>
</evidence>
<gene>
    <name evidence="2" type="ORF">D6C13_24515</name>
</gene>
<dbReference type="InterPro" id="IPR050263">
    <property type="entry name" value="Bact_Fimbrial_Adh_Pro"/>
</dbReference>
<feature type="chain" id="PRO_5019126161" description="Type 1 fimbrial protein" evidence="1">
    <location>
        <begin position="26"/>
        <end position="188"/>
    </location>
</feature>
<dbReference type="Proteomes" id="UP000284908">
    <property type="component" value="Unassembled WGS sequence"/>
</dbReference>
<dbReference type="InterPro" id="IPR036937">
    <property type="entry name" value="Adhesion_dom_fimbrial_sf"/>
</dbReference>
<proteinExistence type="predicted"/>
<dbReference type="PANTHER" id="PTHR33420">
    <property type="entry name" value="FIMBRIAL SUBUNIT ELFA-RELATED"/>
    <property type="match status" value="1"/>
</dbReference>
<dbReference type="PANTHER" id="PTHR33420:SF32">
    <property type="entry name" value="FIMBRIAL-LIKE PROTEIN"/>
    <property type="match status" value="1"/>
</dbReference>
<dbReference type="GO" id="GO:0043709">
    <property type="term" value="P:cell adhesion involved in single-species biofilm formation"/>
    <property type="evidence" value="ECO:0007669"/>
    <property type="project" value="TreeGrafter"/>
</dbReference>
<keyword evidence="1" id="KW-0732">Signal</keyword>
<reference evidence="2 3" key="1">
    <citation type="submission" date="2018-09" db="EMBL/GenBank/DDBJ databases">
        <authorList>
            <person name="Le Fleche-Mateos A."/>
        </authorList>
    </citation>
    <scope>NUCLEOTIDE SEQUENCE [LARGE SCALE GENOMIC DNA]</scope>
    <source>
        <strain evidence="2 3">DSM 27399</strain>
    </source>
</reference>
<name>A0A419N252_9GAMM</name>